<proteinExistence type="inferred from homology"/>
<keyword evidence="7" id="KW-1015">Disulfide bond</keyword>
<dbReference type="EMBL" id="JAVXUP010000176">
    <property type="protein sequence ID" value="KAK3035354.1"/>
    <property type="molecule type" value="Genomic_DNA"/>
</dbReference>
<comment type="function">
    <text evidence="9">Probable carboxypeptidase.</text>
</comment>
<dbReference type="GO" id="GO:0005576">
    <property type="term" value="C:extracellular region"/>
    <property type="evidence" value="ECO:0007669"/>
    <property type="project" value="UniProtKB-SubCell"/>
</dbReference>
<organism evidence="11 12">
    <name type="scientific">Escallonia herrerae</name>
    <dbReference type="NCBI Taxonomy" id="1293975"/>
    <lineage>
        <taxon>Eukaryota</taxon>
        <taxon>Viridiplantae</taxon>
        <taxon>Streptophyta</taxon>
        <taxon>Embryophyta</taxon>
        <taxon>Tracheophyta</taxon>
        <taxon>Spermatophyta</taxon>
        <taxon>Magnoliopsida</taxon>
        <taxon>eudicotyledons</taxon>
        <taxon>Gunneridae</taxon>
        <taxon>Pentapetalae</taxon>
        <taxon>asterids</taxon>
        <taxon>campanulids</taxon>
        <taxon>Escalloniales</taxon>
        <taxon>Escalloniaceae</taxon>
        <taxon>Escallonia</taxon>
    </lineage>
</organism>
<keyword evidence="5 10" id="KW-0645">Protease</keyword>
<evidence type="ECO:0000256" key="5">
    <source>
        <dbReference type="ARBA" id="ARBA00022670"/>
    </source>
</evidence>
<accession>A0AA89B9Q5</accession>
<evidence type="ECO:0000256" key="10">
    <source>
        <dbReference type="RuleBase" id="RU361156"/>
    </source>
</evidence>
<dbReference type="Proteomes" id="UP001188597">
    <property type="component" value="Unassembled WGS sequence"/>
</dbReference>
<keyword evidence="12" id="KW-1185">Reference proteome</keyword>
<dbReference type="PANTHER" id="PTHR11802:SF198">
    <property type="entry name" value="SERINE CARBOXYPEPTIDASE-LIKE 27"/>
    <property type="match status" value="1"/>
</dbReference>
<sequence>CYSLSTVDQEKDRIVELPGQPTNVGFAQYSGYVNVNQQAGRALFYWLVESPLTRNPESRSLVLWLNGGPGCSSVAYGAAEELGPFRIRSDGKNLYLNPYAWNQLANVLFLESPAGVGFSYSNTSSDLYTAGDQVTAEDAYTFLLNWFERFPQYKHRDFYIAGESYAGHYVPQLSQIVYQRNKGMKNPVINFKGFMVGNAVIDDYHDYIGTFEYWWTHGLISDSTYKTLRAACDFGSSQHPSSDCTKALNLAEAEQGNIDPYSIYTRPCNDTSSLRRNLRGHYPWLSRAYDPCTERYSEVYFNHPEVQKALHANTTGIPYSWKTCSDIVGEYWADSPVSMLPIYRELIAAGLRIWVFSGDTDSVVPLTATRYSIDALKLPTVTNWYPWYDNVKVGGWSQVYKGLTLVTVTGAGHEVPLHRPRQAYILFRSFLENKPMPRSCNLQNLQEDVGIFTELVRLAYDKIIKLPGQPANVTFSQYSGYITVDEQAGRALFYWLIESQKPTSKPLLLWLNGGPGCSSVAYGASEEVGPFRVRPDGKTLTLSPYSWNKEANLLFLDSPAGVGFSYSNTSADQITGDKRTAQDAYTFLTNWFKRFPQYKQRPFYIAGESYAGHYIPELSQIVVRQNKGVKNPIIDFRGFLLLGNPLLDDFHDNVGTFELWWNHGLISGSTYQALNQSCPNASFMFPRNRCYEALVRGYSEMGNINPYAIYDPPCDETGTSHHRLSRPLW</sequence>
<dbReference type="PRINTS" id="PR00724">
    <property type="entry name" value="CRBOXYPTASEC"/>
</dbReference>
<evidence type="ECO:0000256" key="2">
    <source>
        <dbReference type="ARBA" id="ARBA00009431"/>
    </source>
</evidence>
<dbReference type="Gene3D" id="6.10.250.940">
    <property type="match status" value="1"/>
</dbReference>
<dbReference type="InterPro" id="IPR001563">
    <property type="entry name" value="Peptidase_S10"/>
</dbReference>
<evidence type="ECO:0000313" key="12">
    <source>
        <dbReference type="Proteomes" id="UP001188597"/>
    </source>
</evidence>
<dbReference type="Pfam" id="PF00450">
    <property type="entry name" value="Peptidase_S10"/>
    <property type="match status" value="2"/>
</dbReference>
<name>A0AA89B9Q5_9ASTE</name>
<dbReference type="EC" id="3.4.16.-" evidence="10"/>
<dbReference type="PANTHER" id="PTHR11802">
    <property type="entry name" value="SERINE PROTEASE FAMILY S10 SERINE CARBOXYPEPTIDASE"/>
    <property type="match status" value="1"/>
</dbReference>
<dbReference type="GO" id="GO:0005773">
    <property type="term" value="C:vacuole"/>
    <property type="evidence" value="ECO:0007669"/>
    <property type="project" value="TreeGrafter"/>
</dbReference>
<dbReference type="InterPro" id="IPR018202">
    <property type="entry name" value="Ser_caboxypep_ser_AS"/>
</dbReference>
<comment type="similarity">
    <text evidence="2 10">Belongs to the peptidase S10 family.</text>
</comment>
<keyword evidence="8" id="KW-0325">Glycoprotein</keyword>
<dbReference type="Gene3D" id="3.40.50.1820">
    <property type="entry name" value="alpha/beta hydrolase"/>
    <property type="match status" value="2"/>
</dbReference>
<reference evidence="11" key="1">
    <citation type="submission" date="2022-12" db="EMBL/GenBank/DDBJ databases">
        <title>Draft genome assemblies for two species of Escallonia (Escalloniales).</title>
        <authorList>
            <person name="Chanderbali A."/>
            <person name="Dervinis C."/>
            <person name="Anghel I."/>
            <person name="Soltis D."/>
            <person name="Soltis P."/>
            <person name="Zapata F."/>
        </authorList>
    </citation>
    <scope>NUCLEOTIDE SEQUENCE</scope>
    <source>
        <strain evidence="11">UCBG64.0493</strain>
        <tissue evidence="11">Leaf</tissue>
    </source>
</reference>
<protein>
    <recommendedName>
        <fullName evidence="10">Carboxypeptidase</fullName>
        <ecNumber evidence="10">3.4.16.-</ecNumber>
    </recommendedName>
</protein>
<dbReference type="InterPro" id="IPR033124">
    <property type="entry name" value="Ser_caboxypep_his_AS"/>
</dbReference>
<evidence type="ECO:0000256" key="3">
    <source>
        <dbReference type="ARBA" id="ARBA00022525"/>
    </source>
</evidence>
<evidence type="ECO:0000256" key="8">
    <source>
        <dbReference type="ARBA" id="ARBA00023180"/>
    </source>
</evidence>
<comment type="subcellular location">
    <subcellularLocation>
        <location evidence="1">Secreted</location>
    </subcellularLocation>
</comment>
<dbReference type="PROSITE" id="PS00560">
    <property type="entry name" value="CARBOXYPEPT_SER_HIS"/>
    <property type="match status" value="1"/>
</dbReference>
<evidence type="ECO:0000256" key="6">
    <source>
        <dbReference type="ARBA" id="ARBA00022801"/>
    </source>
</evidence>
<evidence type="ECO:0000256" key="7">
    <source>
        <dbReference type="ARBA" id="ARBA00023157"/>
    </source>
</evidence>
<keyword evidence="3" id="KW-0964">Secreted</keyword>
<evidence type="ECO:0000256" key="9">
    <source>
        <dbReference type="ARBA" id="ARBA00037399"/>
    </source>
</evidence>
<dbReference type="GO" id="GO:0006508">
    <property type="term" value="P:proteolysis"/>
    <property type="evidence" value="ECO:0007669"/>
    <property type="project" value="UniProtKB-KW"/>
</dbReference>
<evidence type="ECO:0000256" key="4">
    <source>
        <dbReference type="ARBA" id="ARBA00022645"/>
    </source>
</evidence>
<keyword evidence="4 10" id="KW-0121">Carboxypeptidase</keyword>
<dbReference type="GO" id="GO:0004185">
    <property type="term" value="F:serine-type carboxypeptidase activity"/>
    <property type="evidence" value="ECO:0007669"/>
    <property type="project" value="UniProtKB-UniRule"/>
</dbReference>
<dbReference type="Gene3D" id="3.40.50.11320">
    <property type="match status" value="1"/>
</dbReference>
<evidence type="ECO:0000313" key="11">
    <source>
        <dbReference type="EMBL" id="KAK3035354.1"/>
    </source>
</evidence>
<dbReference type="PROSITE" id="PS00131">
    <property type="entry name" value="CARBOXYPEPT_SER_SER"/>
    <property type="match status" value="2"/>
</dbReference>
<dbReference type="FunFam" id="3.40.50.11320:FF:000003">
    <property type="entry name" value="Carboxypeptidase"/>
    <property type="match status" value="1"/>
</dbReference>
<gene>
    <name evidence="11" type="ORF">RJ639_033638</name>
</gene>
<dbReference type="AlphaFoldDB" id="A0AA89B9Q5"/>
<evidence type="ECO:0000256" key="1">
    <source>
        <dbReference type="ARBA" id="ARBA00004613"/>
    </source>
</evidence>
<keyword evidence="6 10" id="KW-0378">Hydrolase</keyword>
<dbReference type="InterPro" id="IPR029058">
    <property type="entry name" value="AB_hydrolase_fold"/>
</dbReference>
<dbReference type="SUPFAM" id="SSF53474">
    <property type="entry name" value="alpha/beta-Hydrolases"/>
    <property type="match status" value="2"/>
</dbReference>
<dbReference type="FunFam" id="3.40.50.1820:FF:000013">
    <property type="entry name" value="Carboxypeptidase"/>
    <property type="match status" value="2"/>
</dbReference>
<feature type="non-terminal residue" evidence="11">
    <location>
        <position position="1"/>
    </location>
</feature>
<comment type="caution">
    <text evidence="11">The sequence shown here is derived from an EMBL/GenBank/DDBJ whole genome shotgun (WGS) entry which is preliminary data.</text>
</comment>